<evidence type="ECO:0000313" key="12">
    <source>
        <dbReference type="EMBL" id="KAG7511373.1"/>
    </source>
</evidence>
<dbReference type="PROSITE" id="PS00237">
    <property type="entry name" value="G_PROTEIN_RECEP_F1_1"/>
    <property type="match status" value="1"/>
</dbReference>
<dbReference type="FunFam" id="1.20.1070.10:FF:000035">
    <property type="entry name" value="C-C chemokine receptor type 6"/>
    <property type="match status" value="1"/>
</dbReference>
<dbReference type="AlphaFoldDB" id="A0AAV6S1W5"/>
<sequence length="392" mass="44427">MELSTSNYDNWTMSDDDNWTTPDYDNWTMSNDDNWTMSNYDNWSDYDPDEVLCNLQLDPEEIMAQAYTQAIICAFGLMGNTLVILTYAFYKRTKTMTDVYLFNMAVADLLFVLALPFITYNEQHNWSMGLVSCKILGAAYSVNLYSGMLLLACISVDRYIAIVQARRFFGARSRTLTYGRITCCAVWVFAVLLTLPTFIYTKPSEGPGLGTSAVVTCQLSFNEHETARLIKLLVPSLQMSIGFLLPLVVMMFCYFSVIGTLLRTQSSQRHKAVRVVLAVVVVFIVCHLPYNVALMNHTMSLFKVRSCAVERIKLRVLAFSRGVAYLHCCLNPVLYAFVGVKFRSHFQQIMRDLWCISKKYIYPAVRSSRGTSDVCVSFKSSDGNNNMSSFSA</sequence>
<feature type="transmembrane region" description="Helical" evidence="10">
    <location>
        <begin position="274"/>
        <end position="293"/>
    </location>
</feature>
<dbReference type="InterPro" id="IPR000276">
    <property type="entry name" value="GPCR_Rhodpsn"/>
</dbReference>
<dbReference type="InterPro" id="IPR050119">
    <property type="entry name" value="CCR1-9-like"/>
</dbReference>
<feature type="transmembrane region" description="Helical" evidence="10">
    <location>
        <begin position="99"/>
        <end position="118"/>
    </location>
</feature>
<name>A0AAV6S1W5_SOLSE</name>
<dbReference type="PROSITE" id="PS50262">
    <property type="entry name" value="G_PROTEIN_RECEP_F1_2"/>
    <property type="match status" value="1"/>
</dbReference>
<evidence type="ECO:0000256" key="10">
    <source>
        <dbReference type="SAM" id="Phobius"/>
    </source>
</evidence>
<dbReference type="GO" id="GO:0016493">
    <property type="term" value="F:C-C chemokine receptor activity"/>
    <property type="evidence" value="ECO:0007669"/>
    <property type="project" value="TreeGrafter"/>
</dbReference>
<dbReference type="InterPro" id="IPR017452">
    <property type="entry name" value="GPCR_Rhodpsn_7TM"/>
</dbReference>
<comment type="caution">
    <text evidence="12">The sequence shown here is derived from an EMBL/GenBank/DDBJ whole genome shotgun (WGS) entry which is preliminary data.</text>
</comment>
<gene>
    <name evidence="12" type="ORF">JOB18_048244</name>
</gene>
<accession>A0AAV6S1W5</accession>
<dbReference type="GO" id="GO:0006955">
    <property type="term" value="P:immune response"/>
    <property type="evidence" value="ECO:0007669"/>
    <property type="project" value="TreeGrafter"/>
</dbReference>
<evidence type="ECO:0000256" key="1">
    <source>
        <dbReference type="ARBA" id="ARBA00004651"/>
    </source>
</evidence>
<feature type="transmembrane region" description="Helical" evidence="10">
    <location>
        <begin position="323"/>
        <end position="342"/>
    </location>
</feature>
<dbReference type="PANTHER" id="PTHR10489:SF943">
    <property type="entry name" value="C-C CHEMOKINE RECEPTOR TYPE 6"/>
    <property type="match status" value="1"/>
</dbReference>
<protein>
    <submittedName>
        <fullName evidence="12">C-C chemokine receptor type 6-like</fullName>
    </submittedName>
</protein>
<keyword evidence="5" id="KW-0297">G-protein coupled receptor</keyword>
<keyword evidence="3 10" id="KW-0812">Transmembrane</keyword>
<evidence type="ECO:0000256" key="7">
    <source>
        <dbReference type="ARBA" id="ARBA00023170"/>
    </source>
</evidence>
<keyword evidence="2" id="KW-1003">Cell membrane</keyword>
<evidence type="ECO:0000256" key="3">
    <source>
        <dbReference type="ARBA" id="ARBA00022692"/>
    </source>
</evidence>
<organism evidence="12 13">
    <name type="scientific">Solea senegalensis</name>
    <name type="common">Senegalese sole</name>
    <dbReference type="NCBI Taxonomy" id="28829"/>
    <lineage>
        <taxon>Eukaryota</taxon>
        <taxon>Metazoa</taxon>
        <taxon>Chordata</taxon>
        <taxon>Craniata</taxon>
        <taxon>Vertebrata</taxon>
        <taxon>Euteleostomi</taxon>
        <taxon>Actinopterygii</taxon>
        <taxon>Neopterygii</taxon>
        <taxon>Teleostei</taxon>
        <taxon>Neoteleostei</taxon>
        <taxon>Acanthomorphata</taxon>
        <taxon>Carangaria</taxon>
        <taxon>Pleuronectiformes</taxon>
        <taxon>Pleuronectoidei</taxon>
        <taxon>Soleidae</taxon>
        <taxon>Solea</taxon>
    </lineage>
</organism>
<feature type="transmembrane region" description="Helical" evidence="10">
    <location>
        <begin position="241"/>
        <end position="262"/>
    </location>
</feature>
<dbReference type="GO" id="GO:0007204">
    <property type="term" value="P:positive regulation of cytosolic calcium ion concentration"/>
    <property type="evidence" value="ECO:0007669"/>
    <property type="project" value="TreeGrafter"/>
</dbReference>
<keyword evidence="13" id="KW-1185">Reference proteome</keyword>
<proteinExistence type="predicted"/>
<dbReference type="GO" id="GO:0019722">
    <property type="term" value="P:calcium-mediated signaling"/>
    <property type="evidence" value="ECO:0007669"/>
    <property type="project" value="TreeGrafter"/>
</dbReference>
<evidence type="ECO:0000259" key="11">
    <source>
        <dbReference type="PROSITE" id="PS50262"/>
    </source>
</evidence>
<evidence type="ECO:0000256" key="6">
    <source>
        <dbReference type="ARBA" id="ARBA00023136"/>
    </source>
</evidence>
<dbReference type="Pfam" id="PF00001">
    <property type="entry name" value="7tm_1"/>
    <property type="match status" value="1"/>
</dbReference>
<feature type="transmembrane region" description="Helical" evidence="10">
    <location>
        <begin position="66"/>
        <end position="90"/>
    </location>
</feature>
<keyword evidence="7 12" id="KW-0675">Receptor</keyword>
<evidence type="ECO:0000256" key="8">
    <source>
        <dbReference type="ARBA" id="ARBA00023180"/>
    </source>
</evidence>
<reference evidence="12 13" key="1">
    <citation type="journal article" date="2021" name="Sci. Rep.">
        <title>Chromosome anchoring in Senegalese sole (Solea senegalensis) reveals sex-associated markers and genome rearrangements in flatfish.</title>
        <authorList>
            <person name="Guerrero-Cozar I."/>
            <person name="Gomez-Garrido J."/>
            <person name="Berbel C."/>
            <person name="Martinez-Blanch J.F."/>
            <person name="Alioto T."/>
            <person name="Claros M.G."/>
            <person name="Gagnaire P.A."/>
            <person name="Manchado M."/>
        </authorList>
    </citation>
    <scope>NUCLEOTIDE SEQUENCE [LARGE SCALE GENOMIC DNA]</scope>
    <source>
        <strain evidence="12">Sse05_10M</strain>
    </source>
</reference>
<keyword evidence="9" id="KW-0807">Transducer</keyword>
<dbReference type="SUPFAM" id="SSF81321">
    <property type="entry name" value="Family A G protein-coupled receptor-like"/>
    <property type="match status" value="1"/>
</dbReference>
<evidence type="ECO:0000313" key="13">
    <source>
        <dbReference type="Proteomes" id="UP000693946"/>
    </source>
</evidence>
<keyword evidence="8" id="KW-0325">Glycoprotein</keyword>
<evidence type="ECO:0000256" key="4">
    <source>
        <dbReference type="ARBA" id="ARBA00022989"/>
    </source>
</evidence>
<feature type="transmembrane region" description="Helical" evidence="10">
    <location>
        <begin position="138"/>
        <end position="160"/>
    </location>
</feature>
<keyword evidence="4 10" id="KW-1133">Transmembrane helix</keyword>
<feature type="transmembrane region" description="Helical" evidence="10">
    <location>
        <begin position="181"/>
        <end position="200"/>
    </location>
</feature>
<dbReference type="GO" id="GO:0009897">
    <property type="term" value="C:external side of plasma membrane"/>
    <property type="evidence" value="ECO:0007669"/>
    <property type="project" value="TreeGrafter"/>
</dbReference>
<evidence type="ECO:0000256" key="2">
    <source>
        <dbReference type="ARBA" id="ARBA00022475"/>
    </source>
</evidence>
<dbReference type="GO" id="GO:0019957">
    <property type="term" value="F:C-C chemokine binding"/>
    <property type="evidence" value="ECO:0007669"/>
    <property type="project" value="TreeGrafter"/>
</dbReference>
<keyword evidence="6 10" id="KW-0472">Membrane</keyword>
<dbReference type="GO" id="GO:0060326">
    <property type="term" value="P:cell chemotaxis"/>
    <property type="evidence" value="ECO:0007669"/>
    <property type="project" value="TreeGrafter"/>
</dbReference>
<comment type="subcellular location">
    <subcellularLocation>
        <location evidence="1">Cell membrane</location>
        <topology evidence="1">Multi-pass membrane protein</topology>
    </subcellularLocation>
</comment>
<dbReference type="PANTHER" id="PTHR10489">
    <property type="entry name" value="CELL ADHESION MOLECULE"/>
    <property type="match status" value="1"/>
</dbReference>
<feature type="domain" description="G-protein coupled receptors family 1 profile" evidence="11">
    <location>
        <begin position="79"/>
        <end position="335"/>
    </location>
</feature>
<evidence type="ECO:0000256" key="5">
    <source>
        <dbReference type="ARBA" id="ARBA00023040"/>
    </source>
</evidence>
<dbReference type="Proteomes" id="UP000693946">
    <property type="component" value="Linkage Group LG16"/>
</dbReference>
<evidence type="ECO:0000256" key="9">
    <source>
        <dbReference type="ARBA" id="ARBA00023224"/>
    </source>
</evidence>
<dbReference type="EMBL" id="JAGKHQ010000008">
    <property type="protein sequence ID" value="KAG7511373.1"/>
    <property type="molecule type" value="Genomic_DNA"/>
</dbReference>